<dbReference type="Gene3D" id="2.20.100.10">
    <property type="entry name" value="Thrombospondin type-1 (TSP1) repeat"/>
    <property type="match status" value="1"/>
</dbReference>
<dbReference type="SUPFAM" id="SSF82895">
    <property type="entry name" value="TSP-1 type 1 repeat"/>
    <property type="match status" value="1"/>
</dbReference>
<dbReference type="Gene3D" id="3.40.390.10">
    <property type="entry name" value="Collagenase (Catalytic Domain)"/>
    <property type="match status" value="1"/>
</dbReference>
<dbReference type="Pfam" id="PF19236">
    <property type="entry name" value="ADAMTS_CR_3"/>
    <property type="match status" value="1"/>
</dbReference>
<dbReference type="Gene3D" id="2.60.120.830">
    <property type="match status" value="1"/>
</dbReference>
<feature type="binding site" evidence="14">
    <location>
        <position position="390"/>
    </location>
    <ligand>
        <name>Ca(2+)</name>
        <dbReference type="ChEBI" id="CHEBI:29108"/>
        <label>1</label>
    </ligand>
</feature>
<dbReference type="InterPro" id="IPR013273">
    <property type="entry name" value="ADAMTS/ADAMTS-like"/>
</dbReference>
<keyword evidence="7" id="KW-0677">Repeat</keyword>
<feature type="disulfide bond" evidence="15">
    <location>
        <begin position="423"/>
        <end position="445"/>
    </location>
</feature>
<keyword evidence="4" id="KW-0645">Protease</keyword>
<evidence type="ECO:0000256" key="4">
    <source>
        <dbReference type="ARBA" id="ARBA00022670"/>
    </source>
</evidence>
<dbReference type="Pfam" id="PF17771">
    <property type="entry name" value="ADAMTS_CR_2"/>
    <property type="match status" value="1"/>
</dbReference>
<feature type="binding site" evidence="14 16">
    <location>
        <position position="331"/>
    </location>
    <ligand>
        <name>Zn(2+)</name>
        <dbReference type="ChEBI" id="CHEBI:29105"/>
        <note>catalytic</note>
    </ligand>
</feature>
<feature type="disulfide bond" evidence="15">
    <location>
        <begin position="305"/>
        <end position="390"/>
    </location>
</feature>
<accession>S4RRL5</accession>
<keyword evidence="11 15" id="KW-1015">Disulfide bond</keyword>
<sequence>SVLVRAPRFHDSGASARLHVRAFGREMTLRLRRETAFLAPNFRVETAPPRPGDRPRLRLQGAERWLRKCFYSGAVPPPPSSSASLSLCGGMLGAFRVGDEDFTIKPRYRLAGRRTRRRRSDAAWPAASRAEREHVVTRVVGVAAGKPTAGRRARRSAPGRNDPRDDGGDGEGVDWAEVRTRRLDALLVCDAGVARAHRGDAHAHEVAHYALALAHAARALLAHATTRQRVHLAVSRVVVLEEGKSQTKADDNAAATLRSFCAWQRREMRGGAGPAHHVAVLLTRQELCGAHSCHTLGMADVGTVCDPQRSCAVIRDHGMTAAYTMAHEIGHILGLPHDESKACIKIMSPSGRPRAHIMSATLAHVDPARPWSPCSAALLDDIFHSGGADCLLSAPAAPPLSTGHQAEPTPFTPGARYPASVQCRLAFGPGARVCAHTAPCAKLWCAVPGATLESGTGGARHRGKVCVTRHLPWAQGTACGHGRWCSHGVCTSAEQRASDVDGGWGGWGPWGPCSRSCGGGAQVSPRACDSPAPRGHGAYCGGARVRYRSCHARACQLATGLSFREEQCAQHNSASAKGAPEPPGPPGARASRPVLWVPKVSGVALADRCKLLCRANGTAYYYMFARRVVDGTACGAEPGGGVCVEGQCVPTGCDGTLGSRAARDRCGVCRGDGSSCTLVSGVFTRPKRFGYNHVVTIPAGSARIHVTQMSSPPSPSAPSTPPLLPPSSSPDTAYLAVRGADGRYLLNGQLVVTPGSRDIRPRESVMLYSGAFSNPETLRALLPIPEALSLEVL</sequence>
<dbReference type="Pfam" id="PF01421">
    <property type="entry name" value="Reprolysin"/>
    <property type="match status" value="1"/>
</dbReference>
<dbReference type="GO" id="GO:0046872">
    <property type="term" value="F:metal ion binding"/>
    <property type="evidence" value="ECO:0007669"/>
    <property type="project" value="UniProtKB-KW"/>
</dbReference>
<feature type="region of interest" description="Disordered" evidence="17">
    <location>
        <begin position="572"/>
        <end position="592"/>
    </location>
</feature>
<evidence type="ECO:0000256" key="2">
    <source>
        <dbReference type="ARBA" id="ARBA00022525"/>
    </source>
</evidence>
<dbReference type="GO" id="GO:0030198">
    <property type="term" value="P:extracellular matrix organization"/>
    <property type="evidence" value="ECO:0007669"/>
    <property type="project" value="InterPro"/>
</dbReference>
<organism evidence="19">
    <name type="scientific">Petromyzon marinus</name>
    <name type="common">Sea lamprey</name>
    <dbReference type="NCBI Taxonomy" id="7757"/>
    <lineage>
        <taxon>Eukaryota</taxon>
        <taxon>Metazoa</taxon>
        <taxon>Chordata</taxon>
        <taxon>Craniata</taxon>
        <taxon>Vertebrata</taxon>
        <taxon>Cyclostomata</taxon>
        <taxon>Hyperoartia</taxon>
        <taxon>Petromyzontiformes</taxon>
        <taxon>Petromyzontidae</taxon>
        <taxon>Petromyzon</taxon>
    </lineage>
</organism>
<feature type="disulfide bond" evidence="15">
    <location>
        <begin position="528"/>
        <end position="540"/>
    </location>
</feature>
<evidence type="ECO:0000256" key="10">
    <source>
        <dbReference type="ARBA" id="ARBA00023049"/>
    </source>
</evidence>
<evidence type="ECO:0000256" key="9">
    <source>
        <dbReference type="ARBA" id="ARBA00022833"/>
    </source>
</evidence>
<evidence type="ECO:0000313" key="19">
    <source>
        <dbReference type="Ensembl" id="ENSPMAP00000007851.1"/>
    </source>
</evidence>
<feature type="disulfide bond" evidence="15">
    <location>
        <begin position="288"/>
        <end position="293"/>
    </location>
</feature>
<comment type="cofactor">
    <cofactor evidence="14">
        <name>Zn(2+)</name>
        <dbReference type="ChEBI" id="CHEBI:29105"/>
    </cofactor>
    <text evidence="14">Binds 1 zinc ion per subunit.</text>
</comment>
<dbReference type="Pfam" id="PF05986">
    <property type="entry name" value="ADAMTS_spacer1"/>
    <property type="match status" value="1"/>
</dbReference>
<feature type="domain" description="Peptidase M12B" evidence="18">
    <location>
        <begin position="181"/>
        <end position="395"/>
    </location>
</feature>
<feature type="compositionally biased region" description="Pro residues" evidence="17">
    <location>
        <begin position="712"/>
        <end position="728"/>
    </location>
</feature>
<feature type="disulfide bond" evidence="15">
    <location>
        <begin position="261"/>
        <end position="311"/>
    </location>
</feature>
<proteinExistence type="predicted"/>
<feature type="region of interest" description="Disordered" evidence="17">
    <location>
        <begin position="707"/>
        <end position="730"/>
    </location>
</feature>
<dbReference type="InterPro" id="IPR001590">
    <property type="entry name" value="Peptidase_M12B"/>
</dbReference>
<evidence type="ECO:0000256" key="1">
    <source>
        <dbReference type="ARBA" id="ARBA00004498"/>
    </source>
</evidence>
<evidence type="ECO:0000256" key="3">
    <source>
        <dbReference type="ARBA" id="ARBA00022530"/>
    </source>
</evidence>
<dbReference type="InterPro" id="IPR024079">
    <property type="entry name" value="MetalloPept_cat_dom_sf"/>
</dbReference>
<dbReference type="InterPro" id="IPR002870">
    <property type="entry name" value="Peptidase_M12B_N"/>
</dbReference>
<evidence type="ECO:0000256" key="5">
    <source>
        <dbReference type="ARBA" id="ARBA00022723"/>
    </source>
</evidence>
<dbReference type="FunFam" id="2.20.100.10:FF:000001">
    <property type="entry name" value="semaphorin-5A isoform X1"/>
    <property type="match status" value="1"/>
</dbReference>
<dbReference type="PROSITE" id="PS50215">
    <property type="entry name" value="ADAM_MEPRO"/>
    <property type="match status" value="1"/>
</dbReference>
<dbReference type="PANTHER" id="PTHR13723:SF37">
    <property type="entry name" value="A DISINTEGRIN AND METALLOPROTEINASE WITH THROMBOSPONDIN MOTIFS 5"/>
    <property type="match status" value="1"/>
</dbReference>
<dbReference type="HOGENOM" id="CLU_000660_3_0_1"/>
<keyword evidence="14" id="KW-0106">Calcium</keyword>
<dbReference type="STRING" id="7757.ENSPMAP00000007851"/>
<evidence type="ECO:0000256" key="17">
    <source>
        <dbReference type="SAM" id="MobiDB-lite"/>
    </source>
</evidence>
<feature type="disulfide bond" evidence="15">
    <location>
        <begin position="343"/>
        <end position="374"/>
    </location>
</feature>
<dbReference type="SUPFAM" id="SSF55486">
    <property type="entry name" value="Metalloproteases ('zincins'), catalytic domain"/>
    <property type="match status" value="1"/>
</dbReference>
<evidence type="ECO:0000256" key="11">
    <source>
        <dbReference type="ARBA" id="ARBA00023157"/>
    </source>
</evidence>
<feature type="disulfide bond" evidence="15">
    <location>
        <begin position="434"/>
        <end position="466"/>
    </location>
</feature>
<feature type="binding site" evidence="14 16">
    <location>
        <position position="327"/>
    </location>
    <ligand>
        <name>Zn(2+)</name>
        <dbReference type="ChEBI" id="CHEBI:29105"/>
        <note>catalytic</note>
    </ligand>
</feature>
<dbReference type="AlphaFoldDB" id="S4RRL5"/>
<keyword evidence="8" id="KW-0378">Hydrolase</keyword>
<keyword evidence="9 14" id="KW-0862">Zinc</keyword>
<dbReference type="InterPro" id="IPR045371">
    <property type="entry name" value="ADAMTS_CR_3"/>
</dbReference>
<dbReference type="PRINTS" id="PR01857">
    <property type="entry name" value="ADAMTSFAMILY"/>
</dbReference>
<dbReference type="PROSITE" id="PS50092">
    <property type="entry name" value="TSP1"/>
    <property type="match status" value="1"/>
</dbReference>
<reference evidence="19" key="2">
    <citation type="submission" date="2025-09" db="UniProtKB">
        <authorList>
            <consortium name="Ensembl"/>
        </authorList>
    </citation>
    <scope>IDENTIFICATION</scope>
</reference>
<dbReference type="GO" id="GO:0031012">
    <property type="term" value="C:extracellular matrix"/>
    <property type="evidence" value="ECO:0007669"/>
    <property type="project" value="TreeGrafter"/>
</dbReference>
<dbReference type="InterPro" id="IPR000884">
    <property type="entry name" value="TSP1_rpt"/>
</dbReference>
<dbReference type="OMA" id="LARDRCN"/>
<name>S4RRL5_PETMA</name>
<keyword evidence="12" id="KW-0325">Glycoprotein</keyword>
<keyword evidence="5 14" id="KW-0479">Metal-binding</keyword>
<dbReference type="InterPro" id="IPR050439">
    <property type="entry name" value="ADAMTS_ADAMTS-like"/>
</dbReference>
<evidence type="ECO:0000256" key="6">
    <source>
        <dbReference type="ARBA" id="ARBA00022729"/>
    </source>
</evidence>
<evidence type="ECO:0000256" key="7">
    <source>
        <dbReference type="ARBA" id="ARBA00022737"/>
    </source>
</evidence>
<keyword evidence="2" id="KW-0964">Secreted</keyword>
<dbReference type="GO" id="GO:0006508">
    <property type="term" value="P:proteolysis"/>
    <property type="evidence" value="ECO:0007669"/>
    <property type="project" value="UniProtKB-KW"/>
</dbReference>
<dbReference type="InterPro" id="IPR041645">
    <property type="entry name" value="ADAMTS_CR_2"/>
</dbReference>
<dbReference type="Pfam" id="PF00090">
    <property type="entry name" value="TSP_1"/>
    <property type="match status" value="1"/>
</dbReference>
<feature type="disulfide bond" evidence="15">
    <location>
        <begin position="517"/>
        <end position="555"/>
    </location>
</feature>
<feature type="disulfide bond" evidence="15">
    <location>
        <begin position="440"/>
        <end position="485"/>
    </location>
</feature>
<evidence type="ECO:0000256" key="16">
    <source>
        <dbReference type="PROSITE-ProRule" id="PRU00276"/>
    </source>
</evidence>
<evidence type="ECO:0000256" key="14">
    <source>
        <dbReference type="PIRSR" id="PIRSR613273-2"/>
    </source>
</evidence>
<dbReference type="PANTHER" id="PTHR13723">
    <property type="entry name" value="ADAMTS A DISINTEGRIN AND METALLOPROTEASE WITH THROMBOSPONDIN MOTIFS PROTEASE"/>
    <property type="match status" value="1"/>
</dbReference>
<comment type="subcellular location">
    <subcellularLocation>
        <location evidence="1">Secreted</location>
        <location evidence="1">Extracellular space</location>
        <location evidence="1">Extracellular matrix</location>
    </subcellularLocation>
</comment>
<feature type="disulfide bond" evidence="15">
    <location>
        <begin position="513"/>
        <end position="550"/>
    </location>
</feature>
<keyword evidence="6" id="KW-0732">Signal</keyword>
<evidence type="ECO:0000256" key="15">
    <source>
        <dbReference type="PIRSR" id="PIRSR613273-3"/>
    </source>
</evidence>
<evidence type="ECO:0000259" key="18">
    <source>
        <dbReference type="PROSITE" id="PS50215"/>
    </source>
</evidence>
<dbReference type="Gene3D" id="3.40.1620.60">
    <property type="match status" value="2"/>
</dbReference>
<dbReference type="MEROPS" id="M12.225"/>
<evidence type="ECO:0000256" key="8">
    <source>
        <dbReference type="ARBA" id="ARBA00022801"/>
    </source>
</evidence>
<dbReference type="GeneTree" id="ENSGT00940000155801"/>
<dbReference type="InterPro" id="IPR010294">
    <property type="entry name" value="ADAMTS_spacer1"/>
</dbReference>
<evidence type="ECO:0000256" key="13">
    <source>
        <dbReference type="PIRSR" id="PIRSR613273-1"/>
    </source>
</evidence>
<feature type="region of interest" description="Disordered" evidence="17">
    <location>
        <begin position="143"/>
        <end position="173"/>
    </location>
</feature>
<dbReference type="InterPro" id="IPR036383">
    <property type="entry name" value="TSP1_rpt_sf"/>
</dbReference>
<keyword evidence="10" id="KW-0482">Metalloprotease</keyword>
<feature type="disulfide bond" evidence="15">
    <location>
        <begin position="479"/>
        <end position="490"/>
    </location>
</feature>
<feature type="active site" evidence="13 16">
    <location>
        <position position="328"/>
    </location>
</feature>
<keyword evidence="3" id="KW-0272">Extracellular matrix</keyword>
<dbReference type="Ensembl" id="ENSPMAT00000007886.1">
    <property type="protein sequence ID" value="ENSPMAP00000007851.1"/>
    <property type="gene ID" value="ENSPMAG00000007122.1"/>
</dbReference>
<dbReference type="Pfam" id="PF01562">
    <property type="entry name" value="Pep_M12B_propep"/>
    <property type="match status" value="1"/>
</dbReference>
<reference evidence="19" key="1">
    <citation type="submission" date="2025-08" db="UniProtKB">
        <authorList>
            <consortium name="Ensembl"/>
        </authorList>
    </citation>
    <scope>IDENTIFICATION</scope>
</reference>
<evidence type="ECO:0000256" key="12">
    <source>
        <dbReference type="ARBA" id="ARBA00023180"/>
    </source>
</evidence>
<comment type="caution">
    <text evidence="16">Lacks conserved residue(s) required for the propagation of feature annotation.</text>
</comment>
<feature type="binding site" evidence="14 16">
    <location>
        <position position="337"/>
    </location>
    <ligand>
        <name>Zn(2+)</name>
        <dbReference type="ChEBI" id="CHEBI:29105"/>
        <note>catalytic</note>
    </ligand>
</feature>
<protein>
    <recommendedName>
        <fullName evidence="18">Peptidase M12B domain-containing protein</fullName>
    </recommendedName>
</protein>
<dbReference type="GO" id="GO:0004222">
    <property type="term" value="F:metalloendopeptidase activity"/>
    <property type="evidence" value="ECO:0007669"/>
    <property type="project" value="InterPro"/>
</dbReference>
<dbReference type="SMART" id="SM00209">
    <property type="entry name" value="TSP1"/>
    <property type="match status" value="1"/>
</dbReference>